<dbReference type="GO" id="GO:0005634">
    <property type="term" value="C:nucleus"/>
    <property type="evidence" value="ECO:0007669"/>
    <property type="project" value="TreeGrafter"/>
</dbReference>
<dbReference type="FunCoup" id="A7TR86">
    <property type="interactions" value="38"/>
</dbReference>
<evidence type="ECO:0008006" key="3">
    <source>
        <dbReference type="Google" id="ProtNLM"/>
    </source>
</evidence>
<dbReference type="OrthoDB" id="244495at2759"/>
<dbReference type="RefSeq" id="XP_001643077.1">
    <property type="nucleotide sequence ID" value="XM_001643027.1"/>
</dbReference>
<organism evidence="2">
    <name type="scientific">Vanderwaltozyma polyspora (strain ATCC 22028 / DSM 70294 / BCRC 21397 / CBS 2163 / NBRC 10782 / NRRL Y-8283 / UCD 57-17)</name>
    <name type="common">Kluyveromyces polysporus</name>
    <dbReference type="NCBI Taxonomy" id="436907"/>
    <lineage>
        <taxon>Eukaryota</taxon>
        <taxon>Fungi</taxon>
        <taxon>Dikarya</taxon>
        <taxon>Ascomycota</taxon>
        <taxon>Saccharomycotina</taxon>
        <taxon>Saccharomycetes</taxon>
        <taxon>Saccharomycetales</taxon>
        <taxon>Saccharomycetaceae</taxon>
        <taxon>Vanderwaltozyma</taxon>
    </lineage>
</organism>
<dbReference type="GeneID" id="5543286"/>
<dbReference type="EMBL" id="DS480472">
    <property type="protein sequence ID" value="EDO15219.1"/>
    <property type="molecule type" value="Genomic_DNA"/>
</dbReference>
<dbReference type="HOGENOM" id="CLU_034017_0_0_1"/>
<dbReference type="PANTHER" id="PTHR15615">
    <property type="match status" value="1"/>
</dbReference>
<dbReference type="GO" id="GO:0019901">
    <property type="term" value="F:protein kinase binding"/>
    <property type="evidence" value="ECO:0007669"/>
    <property type="project" value="InterPro"/>
</dbReference>
<gene>
    <name evidence="1" type="ORF">Kpol_423p9</name>
</gene>
<dbReference type="PANTHER" id="PTHR15615:SF27">
    <property type="entry name" value="PHO85 CYCLIN CLG1"/>
    <property type="match status" value="1"/>
</dbReference>
<dbReference type="Gene3D" id="1.10.472.10">
    <property type="entry name" value="Cyclin-like"/>
    <property type="match status" value="1"/>
</dbReference>
<reference evidence="1 2" key="1">
    <citation type="journal article" date="2007" name="Proc. Natl. Acad. Sci. U.S.A.">
        <title>Independent sorting-out of thousands of duplicated gene pairs in two yeast species descended from a whole-genome duplication.</title>
        <authorList>
            <person name="Scannell D.R."/>
            <person name="Frank A.C."/>
            <person name="Conant G.C."/>
            <person name="Byrne K.P."/>
            <person name="Woolfit M."/>
            <person name="Wolfe K.H."/>
        </authorList>
    </citation>
    <scope>NUCLEOTIDE SEQUENCE [LARGE SCALE GENOMIC DNA]</scope>
    <source>
        <strain evidence="2">ATCC 22028 / DSM 70294 / BCRC 21397 / CBS 2163 / NBRC 10782 / NRRL Y-8283 / UCD 57-17</strain>
    </source>
</reference>
<dbReference type="GO" id="GO:0016538">
    <property type="term" value="F:cyclin-dependent protein serine/threonine kinase regulator activity"/>
    <property type="evidence" value="ECO:0007669"/>
    <property type="project" value="TreeGrafter"/>
</dbReference>
<dbReference type="Proteomes" id="UP000000267">
    <property type="component" value="Unassembled WGS sequence"/>
</dbReference>
<evidence type="ECO:0000313" key="2">
    <source>
        <dbReference type="Proteomes" id="UP000000267"/>
    </source>
</evidence>
<keyword evidence="2" id="KW-1185">Reference proteome</keyword>
<dbReference type="eggNOG" id="ENOG502RYK1">
    <property type="taxonomic scope" value="Eukaryota"/>
</dbReference>
<dbReference type="STRING" id="436907.A7TR86"/>
<accession>A7TR86</accession>
<dbReference type="GO" id="GO:0000307">
    <property type="term" value="C:cyclin-dependent protein kinase holoenzyme complex"/>
    <property type="evidence" value="ECO:0007669"/>
    <property type="project" value="UniProtKB-ARBA"/>
</dbReference>
<dbReference type="AlphaFoldDB" id="A7TR86"/>
<dbReference type="InParanoid" id="A7TR86"/>
<dbReference type="PhylomeDB" id="A7TR86"/>
<sequence>MTTYMYNNSRLPINLPHPPTHSNFIPHHHTQSLGAPLQQQIPPINNKFGFQNQPYYNHAHSSSFQGVTLPPPPGMVYNGLSNMPPPQIVAPMLRPAPILAPVPQQQQPVVSEQVNGGVNQILDYDLDLMAEFIVKYAMLAFDSESIYQYDSKSQVVTLFTKGVSSVLNATRLPSVSIFQALHFLSKYLDKLPNGSSSIGGNSVNVIYQNTMIAFILANKFNDDKTFTNKSWSEATGMELSTINEYERRWLNIFEWRLFDDKFSLYEDYVCSFDVFCQGKRSNNTVPIQSQSYYSSPSKYDNNHLSVGAKGFETPNYSNSSLNSSPFHYNDDVFDYYYNQNQQNLSTSPISQLSPSANGDFSNNYSCNFKYAPQAMGNMMSNQQPTYPTWNAEIPKYGNYQNDSYGLFDNQYYTRPAVY</sequence>
<name>A7TR86_VANPO</name>
<dbReference type="KEGG" id="vpo:Kpol_423p9"/>
<dbReference type="InterPro" id="IPR013922">
    <property type="entry name" value="Cyclin_PHO80-like"/>
</dbReference>
<protein>
    <recommendedName>
        <fullName evidence="3">Cyclin N-terminal domain-containing protein</fullName>
    </recommendedName>
</protein>
<proteinExistence type="predicted"/>
<dbReference type="CDD" id="cd20557">
    <property type="entry name" value="CYCLIN_ScPCL1-like"/>
    <property type="match status" value="1"/>
</dbReference>
<evidence type="ECO:0000313" key="1">
    <source>
        <dbReference type="EMBL" id="EDO15219.1"/>
    </source>
</evidence>